<proteinExistence type="predicted"/>
<keyword evidence="1" id="KW-0812">Transmembrane</keyword>
<feature type="transmembrane region" description="Helical" evidence="1">
    <location>
        <begin position="111"/>
        <end position="131"/>
    </location>
</feature>
<dbReference type="Gene3D" id="1.10.287.70">
    <property type="match status" value="1"/>
</dbReference>
<dbReference type="AlphaFoldDB" id="A0A2V3UCG8"/>
<protein>
    <submittedName>
        <fullName evidence="3">Ion channel</fullName>
    </submittedName>
</protein>
<evidence type="ECO:0000259" key="2">
    <source>
        <dbReference type="Pfam" id="PF07885"/>
    </source>
</evidence>
<dbReference type="Pfam" id="PF07885">
    <property type="entry name" value="Ion_trans_2"/>
    <property type="match status" value="1"/>
</dbReference>
<dbReference type="EMBL" id="QJJK01000003">
    <property type="protein sequence ID" value="PXW61921.1"/>
    <property type="molecule type" value="Genomic_DNA"/>
</dbReference>
<name>A0A2V3UCG8_9HYPH</name>
<dbReference type="SUPFAM" id="SSF81324">
    <property type="entry name" value="Voltage-gated potassium channels"/>
    <property type="match status" value="1"/>
</dbReference>
<keyword evidence="4" id="KW-1185">Reference proteome</keyword>
<organism evidence="3 4">
    <name type="scientific">Chelatococcus asaccharovorans</name>
    <dbReference type="NCBI Taxonomy" id="28210"/>
    <lineage>
        <taxon>Bacteria</taxon>
        <taxon>Pseudomonadati</taxon>
        <taxon>Pseudomonadota</taxon>
        <taxon>Alphaproteobacteria</taxon>
        <taxon>Hyphomicrobiales</taxon>
        <taxon>Chelatococcaceae</taxon>
        <taxon>Chelatococcus</taxon>
    </lineage>
</organism>
<comment type="caution">
    <text evidence="3">The sequence shown here is derived from an EMBL/GenBank/DDBJ whole genome shotgun (WGS) entry which is preliminary data.</text>
</comment>
<keyword evidence="1" id="KW-1133">Transmembrane helix</keyword>
<evidence type="ECO:0000313" key="4">
    <source>
        <dbReference type="Proteomes" id="UP000248021"/>
    </source>
</evidence>
<feature type="transmembrane region" description="Helical" evidence="1">
    <location>
        <begin position="6"/>
        <end position="27"/>
    </location>
</feature>
<dbReference type="InterPro" id="IPR013099">
    <property type="entry name" value="K_chnl_dom"/>
</dbReference>
<evidence type="ECO:0000313" key="3">
    <source>
        <dbReference type="EMBL" id="PXW61921.1"/>
    </source>
</evidence>
<reference evidence="3 4" key="1">
    <citation type="submission" date="2018-05" db="EMBL/GenBank/DDBJ databases">
        <title>Genomic Encyclopedia of Type Strains, Phase IV (KMG-IV): sequencing the most valuable type-strain genomes for metagenomic binning, comparative biology and taxonomic classification.</title>
        <authorList>
            <person name="Goeker M."/>
        </authorList>
    </citation>
    <scope>NUCLEOTIDE SEQUENCE [LARGE SCALE GENOMIC DNA]</scope>
    <source>
        <strain evidence="3 4">DSM 6462</strain>
    </source>
</reference>
<evidence type="ECO:0000256" key="1">
    <source>
        <dbReference type="SAM" id="Phobius"/>
    </source>
</evidence>
<dbReference type="OrthoDB" id="2974133at2"/>
<feature type="transmembrane region" description="Helical" evidence="1">
    <location>
        <begin position="47"/>
        <end position="69"/>
    </location>
</feature>
<sequence>MLGQLLVGIFISLCNIAAHAVVMTTVVRTARGATAWAHDRPRSWLPIVMVATATVLLATHVAEVFLWAATYAVLQVIPVETEAIYFAFVNYTTLGYGDILPAAEWRLLGPMAAMNGILLFGWSTAVIFEVLRHAMLLHGQTGPEPR</sequence>
<keyword evidence="1" id="KW-0472">Membrane</keyword>
<dbReference type="RefSeq" id="WP_110374199.1">
    <property type="nucleotide sequence ID" value="NZ_CAKNFM010000006.1"/>
</dbReference>
<dbReference type="Proteomes" id="UP000248021">
    <property type="component" value="Unassembled WGS sequence"/>
</dbReference>
<gene>
    <name evidence="3" type="ORF">C7450_103443</name>
</gene>
<accession>A0A2V3UCG8</accession>
<feature type="domain" description="Potassium channel" evidence="2">
    <location>
        <begin position="63"/>
        <end position="132"/>
    </location>
</feature>